<evidence type="ECO:0000256" key="2">
    <source>
        <dbReference type="ARBA" id="ARBA00022473"/>
    </source>
</evidence>
<keyword evidence="3" id="KW-0221">Differentiation</keyword>
<keyword evidence="4" id="KW-0805">Transcription regulation</keyword>
<protein>
    <recommendedName>
        <fullName evidence="9">Myb-like domain-containing protein</fullName>
    </recommendedName>
</protein>
<name>Q7Y0E4_ORYSJ</name>
<dbReference type="AlphaFoldDB" id="Q7Y0E4"/>
<proteinExistence type="predicted"/>
<keyword evidence="2" id="KW-0217">Developmental protein</keyword>
<evidence type="ECO:0000256" key="8">
    <source>
        <dbReference type="SAM" id="MobiDB-lite"/>
    </source>
</evidence>
<feature type="compositionally biased region" description="Low complexity" evidence="8">
    <location>
        <begin position="56"/>
        <end position="81"/>
    </location>
</feature>
<dbReference type="EMBL" id="AC099043">
    <property type="protein sequence ID" value="AAP50940.1"/>
    <property type="molecule type" value="Genomic_DNA"/>
</dbReference>
<keyword evidence="6" id="KW-0804">Transcription</keyword>
<comment type="subcellular location">
    <subcellularLocation>
        <location evidence="1">Nucleus</location>
    </subcellularLocation>
</comment>
<evidence type="ECO:0000259" key="9">
    <source>
        <dbReference type="Pfam" id="PF00249"/>
    </source>
</evidence>
<evidence type="ECO:0000256" key="6">
    <source>
        <dbReference type="ARBA" id="ARBA00023163"/>
    </source>
</evidence>
<dbReference type="Pfam" id="PF00249">
    <property type="entry name" value="Myb_DNA-binding"/>
    <property type="match status" value="1"/>
</dbReference>
<gene>
    <name evidence="10" type="primary">OSJNBa0079B15.11</name>
</gene>
<dbReference type="InterPro" id="IPR006447">
    <property type="entry name" value="Myb_dom_plants"/>
</dbReference>
<dbReference type="GO" id="GO:0006355">
    <property type="term" value="P:regulation of DNA-templated transcription"/>
    <property type="evidence" value="ECO:0007669"/>
    <property type="project" value="InterPro"/>
</dbReference>
<keyword evidence="7" id="KW-0539">Nucleus</keyword>
<reference evidence="11" key="2">
    <citation type="journal article" date="2008" name="Nucleic Acids Res.">
        <title>The rice annotation project database (RAP-DB): 2008 update.</title>
        <authorList>
            <consortium name="The rice annotation project (RAP)"/>
        </authorList>
    </citation>
    <scope>GENOME REANNOTATION</scope>
    <source>
        <strain evidence="11">cv. Nipponbare</strain>
    </source>
</reference>
<dbReference type="PANTHER" id="PTHR31496:SF25">
    <property type="entry name" value="TRANSCRIPTION FACTOR KAN3-RELATED"/>
    <property type="match status" value="1"/>
</dbReference>
<organism evidence="10 11">
    <name type="scientific">Oryza sativa subsp. japonica</name>
    <name type="common">Rice</name>
    <dbReference type="NCBI Taxonomy" id="39947"/>
    <lineage>
        <taxon>Eukaryota</taxon>
        <taxon>Viridiplantae</taxon>
        <taxon>Streptophyta</taxon>
        <taxon>Embryophyta</taxon>
        <taxon>Tracheophyta</taxon>
        <taxon>Spermatophyta</taxon>
        <taxon>Magnoliopsida</taxon>
        <taxon>Liliopsida</taxon>
        <taxon>Poales</taxon>
        <taxon>Poaceae</taxon>
        <taxon>BOP clade</taxon>
        <taxon>Oryzoideae</taxon>
        <taxon>Oryzeae</taxon>
        <taxon>Oryzinae</taxon>
        <taxon>Oryza</taxon>
        <taxon>Oryza sativa</taxon>
    </lineage>
</organism>
<dbReference type="FunFam" id="1.10.10.60:FF:000002">
    <property type="entry name" value="Myb family transcription factor"/>
    <property type="match status" value="1"/>
</dbReference>
<dbReference type="InterPro" id="IPR001005">
    <property type="entry name" value="SANT/Myb"/>
</dbReference>
<dbReference type="SUPFAM" id="SSF46689">
    <property type="entry name" value="Homeodomain-like"/>
    <property type="match status" value="1"/>
</dbReference>
<dbReference type="NCBIfam" id="TIGR01557">
    <property type="entry name" value="myb_SHAQKYF"/>
    <property type="match status" value="1"/>
</dbReference>
<dbReference type="Gene3D" id="1.10.10.60">
    <property type="entry name" value="Homeodomain-like"/>
    <property type="match status" value="1"/>
</dbReference>
<keyword evidence="5" id="KW-0238">DNA-binding</keyword>
<feature type="region of interest" description="Disordered" evidence="8">
    <location>
        <begin position="56"/>
        <end position="96"/>
    </location>
</feature>
<dbReference type="InterPro" id="IPR044847">
    <property type="entry name" value="KAN_fam"/>
</dbReference>
<evidence type="ECO:0000313" key="11">
    <source>
        <dbReference type="Proteomes" id="UP000000763"/>
    </source>
</evidence>
<feature type="region of interest" description="Disordered" evidence="8">
    <location>
        <begin position="17"/>
        <end position="38"/>
    </location>
</feature>
<dbReference type="Proteomes" id="UP000000763">
    <property type="component" value="Chromosome 3"/>
</dbReference>
<reference evidence="11" key="1">
    <citation type="journal article" date="2005" name="Nature">
        <title>The map-based sequence of the rice genome.</title>
        <authorList>
            <consortium name="International rice genome sequencing project (IRGSP)"/>
            <person name="Matsumoto T."/>
            <person name="Wu J."/>
            <person name="Kanamori H."/>
            <person name="Katayose Y."/>
            <person name="Fujisawa M."/>
            <person name="Namiki N."/>
            <person name="Mizuno H."/>
            <person name="Yamamoto K."/>
            <person name="Antonio B.A."/>
            <person name="Baba T."/>
            <person name="Sakata K."/>
            <person name="Nagamura Y."/>
            <person name="Aoki H."/>
            <person name="Arikawa K."/>
            <person name="Arita K."/>
            <person name="Bito T."/>
            <person name="Chiden Y."/>
            <person name="Fujitsuka N."/>
            <person name="Fukunaka R."/>
            <person name="Hamada M."/>
            <person name="Harada C."/>
            <person name="Hayashi A."/>
            <person name="Hijishita S."/>
            <person name="Honda M."/>
            <person name="Hosokawa S."/>
            <person name="Ichikawa Y."/>
            <person name="Idonuma A."/>
            <person name="Iijima M."/>
            <person name="Ikeda M."/>
            <person name="Ikeno M."/>
            <person name="Ito K."/>
            <person name="Ito S."/>
            <person name="Ito T."/>
            <person name="Ito Y."/>
            <person name="Ito Y."/>
            <person name="Iwabuchi A."/>
            <person name="Kamiya K."/>
            <person name="Karasawa W."/>
            <person name="Kurita K."/>
            <person name="Katagiri S."/>
            <person name="Kikuta A."/>
            <person name="Kobayashi H."/>
            <person name="Kobayashi N."/>
            <person name="Machita K."/>
            <person name="Maehara T."/>
            <person name="Masukawa M."/>
            <person name="Mizubayashi T."/>
            <person name="Mukai Y."/>
            <person name="Nagasaki H."/>
            <person name="Nagata Y."/>
            <person name="Naito S."/>
            <person name="Nakashima M."/>
            <person name="Nakama Y."/>
            <person name="Nakamichi Y."/>
            <person name="Nakamura M."/>
            <person name="Meguro A."/>
            <person name="Negishi M."/>
            <person name="Ohta I."/>
            <person name="Ohta T."/>
            <person name="Okamoto M."/>
            <person name="Ono N."/>
            <person name="Saji S."/>
            <person name="Sakaguchi M."/>
            <person name="Sakai K."/>
            <person name="Shibata M."/>
            <person name="Shimokawa T."/>
            <person name="Song J."/>
            <person name="Takazaki Y."/>
            <person name="Terasawa K."/>
            <person name="Tsugane M."/>
            <person name="Tsuji K."/>
            <person name="Ueda S."/>
            <person name="Waki K."/>
            <person name="Yamagata H."/>
            <person name="Yamamoto M."/>
            <person name="Yamamoto S."/>
            <person name="Yamane H."/>
            <person name="Yoshiki S."/>
            <person name="Yoshihara R."/>
            <person name="Yukawa K."/>
            <person name="Zhong H."/>
            <person name="Yano M."/>
            <person name="Yuan Q."/>
            <person name="Ouyang S."/>
            <person name="Liu J."/>
            <person name="Jones K.M."/>
            <person name="Gansberger K."/>
            <person name="Moffat K."/>
            <person name="Hill J."/>
            <person name="Bera J."/>
            <person name="Fadrosh D."/>
            <person name="Jin S."/>
            <person name="Johri S."/>
            <person name="Kim M."/>
            <person name="Overton L."/>
            <person name="Reardon M."/>
            <person name="Tsitrin T."/>
            <person name="Vuong H."/>
            <person name="Weaver B."/>
            <person name="Ciecko A."/>
            <person name="Tallon L."/>
            <person name="Jackson J."/>
            <person name="Pai G."/>
            <person name="Aken S.V."/>
            <person name="Utterback T."/>
            <person name="Reidmuller S."/>
            <person name="Feldblyum T."/>
            <person name="Hsiao J."/>
            <person name="Zismann V."/>
            <person name="Iobst S."/>
            <person name="de Vazeille A.R."/>
            <person name="Buell C.R."/>
            <person name="Ying K."/>
            <person name="Li Y."/>
            <person name="Lu T."/>
            <person name="Huang Y."/>
            <person name="Zhao Q."/>
            <person name="Feng Q."/>
            <person name="Zhang L."/>
            <person name="Zhu J."/>
            <person name="Weng Q."/>
            <person name="Mu J."/>
            <person name="Lu Y."/>
            <person name="Fan D."/>
            <person name="Liu Y."/>
            <person name="Guan J."/>
            <person name="Zhang Y."/>
            <person name="Yu S."/>
            <person name="Liu X."/>
            <person name="Zhang Y."/>
            <person name="Hong G."/>
            <person name="Han B."/>
            <person name="Choisne N."/>
            <person name="Demange N."/>
            <person name="Orjeda G."/>
            <person name="Samain S."/>
            <person name="Cattolico L."/>
            <person name="Pelletier E."/>
            <person name="Couloux A."/>
            <person name="Segurens B."/>
            <person name="Wincker P."/>
            <person name="D'Hont A."/>
            <person name="Scarpelli C."/>
            <person name="Weissenbach J."/>
            <person name="Salanoubat M."/>
            <person name="Quetier F."/>
            <person name="Yu Y."/>
            <person name="Kim H.R."/>
            <person name="Rambo T."/>
            <person name="Currie J."/>
            <person name="Collura K."/>
            <person name="Luo M."/>
            <person name="Yang T."/>
            <person name="Ammiraju J.S.S."/>
            <person name="Engler F."/>
            <person name="Soderlund C."/>
            <person name="Wing R.A."/>
            <person name="Palmer L.E."/>
            <person name="de la Bastide M."/>
            <person name="Spiegel L."/>
            <person name="Nascimento L."/>
            <person name="Zutavern T."/>
            <person name="O'Shaughnessy A."/>
            <person name="Dike S."/>
            <person name="Dedhia N."/>
            <person name="Preston R."/>
            <person name="Balija V."/>
            <person name="McCombie W.R."/>
            <person name="Chow T."/>
            <person name="Chen H."/>
            <person name="Chung M."/>
            <person name="Chen C."/>
            <person name="Shaw J."/>
            <person name="Wu H."/>
            <person name="Hsiao K."/>
            <person name="Chao Y."/>
            <person name="Chu M."/>
            <person name="Cheng C."/>
            <person name="Hour A."/>
            <person name="Lee P."/>
            <person name="Lin S."/>
            <person name="Lin Y."/>
            <person name="Liou J."/>
            <person name="Liu S."/>
            <person name="Hsing Y."/>
            <person name="Raghuvanshi S."/>
            <person name="Mohanty A."/>
            <person name="Bharti A.K."/>
            <person name="Gaur A."/>
            <person name="Gupta V."/>
            <person name="Kumar D."/>
            <person name="Ravi V."/>
            <person name="Vij S."/>
            <person name="Kapur A."/>
            <person name="Khurana P."/>
            <person name="Khurana P."/>
            <person name="Khurana J.P."/>
            <person name="Tyagi A.K."/>
            <person name="Gaikwad K."/>
            <person name="Singh A."/>
            <person name="Dalal V."/>
            <person name="Srivastava S."/>
            <person name="Dixit A."/>
            <person name="Pal A.K."/>
            <person name="Ghazi I.A."/>
            <person name="Yadav M."/>
            <person name="Pandit A."/>
            <person name="Bhargava A."/>
            <person name="Sureshbabu K."/>
            <person name="Batra K."/>
            <person name="Sharma T.R."/>
            <person name="Mohapatra T."/>
            <person name="Singh N.K."/>
            <person name="Messing J."/>
            <person name="Nelson A.B."/>
            <person name="Fuks G."/>
            <person name="Kavchok S."/>
            <person name="Keizer G."/>
            <person name="Linton E."/>
            <person name="Llaca V."/>
            <person name="Song R."/>
            <person name="Tanyolac B."/>
            <person name="Young S."/>
            <person name="Ho-Il K."/>
            <person name="Hahn J.H."/>
            <person name="Sangsakoo G."/>
            <person name="Vanavichit A."/>
            <person name="de Mattos Luiz.A.T."/>
            <person name="Zimmer P.D."/>
            <person name="Malone G."/>
            <person name="Dellagostin O."/>
            <person name="de Oliveira A.C."/>
            <person name="Bevan M."/>
            <person name="Bancroft I."/>
            <person name="Minx P."/>
            <person name="Cordum H."/>
            <person name="Wilson R."/>
            <person name="Cheng Z."/>
            <person name="Jin W."/>
            <person name="Jiang J."/>
            <person name="Leong S.A."/>
            <person name="Iwama H."/>
            <person name="Gojobori T."/>
            <person name="Itoh T."/>
            <person name="Niimura Y."/>
            <person name="Fujii Y."/>
            <person name="Habara T."/>
            <person name="Sakai H."/>
            <person name="Sato Y."/>
            <person name="Wilson G."/>
            <person name="Kumar K."/>
            <person name="McCouch S."/>
            <person name="Juretic N."/>
            <person name="Hoen D."/>
            <person name="Wright S."/>
            <person name="Bruskiewich R."/>
            <person name="Bureau T."/>
            <person name="Miyao A."/>
            <person name="Hirochika H."/>
            <person name="Nishikawa T."/>
            <person name="Kadowaki K."/>
            <person name="Sugiura M."/>
            <person name="Burr B."/>
            <person name="Sasaki T."/>
        </authorList>
    </citation>
    <scope>NUCLEOTIDE SEQUENCE [LARGE SCALE GENOMIC DNA]</scope>
    <source>
        <strain evidence="11">cv. Nipponbare</strain>
    </source>
</reference>
<sequence>MLQRNLPNLSLRISPPAVSSAAAPVSSGTPTTAARTTLPTGVITDAEGGGEVAAFFGNPSSGSEPPGLSLGLGPTTPAHADAGGGRHGDHHLQPQGCAPFKRAAARASQLPAGSKRSVRAPRMRWTTALHARFVHAVELLGGHERATPKSVLELMNVKDLTLAHVKSHLQMYRTVKSTDRSSHIASGEAQLQQQAGMEVAMEAAAGGGGNGGGGGGGVVLPMMPACDDMVGICSSPAPPAAATSSAAAYFLCATTTSTATAPLAVVPSPPAPTIPTRFHECIYGDVDVVIQSISMLINVLLHGIDKSCLALTFLEHRRTDQTPALEKGVAIVDSLHRCQKHNYSPVLQDALHQGAEEDHLITGNLPMGGASAQASIEAMATTNSSSPASSSPSLASLEQLLPEDSFAPNLEISLGRHNWNMDHPEELSLKYL</sequence>
<evidence type="ECO:0000313" key="10">
    <source>
        <dbReference type="EMBL" id="AAP50940.1"/>
    </source>
</evidence>
<accession>Q7Y0E4</accession>
<dbReference type="GO" id="GO:0000976">
    <property type="term" value="F:transcription cis-regulatory region binding"/>
    <property type="evidence" value="ECO:0007669"/>
    <property type="project" value="InterPro"/>
</dbReference>
<evidence type="ECO:0000256" key="3">
    <source>
        <dbReference type="ARBA" id="ARBA00022782"/>
    </source>
</evidence>
<dbReference type="GO" id="GO:0010158">
    <property type="term" value="P:abaxial cell fate specification"/>
    <property type="evidence" value="ECO:0007669"/>
    <property type="project" value="InterPro"/>
</dbReference>
<evidence type="ECO:0000256" key="7">
    <source>
        <dbReference type="ARBA" id="ARBA00023242"/>
    </source>
</evidence>
<evidence type="ECO:0000256" key="5">
    <source>
        <dbReference type="ARBA" id="ARBA00023125"/>
    </source>
</evidence>
<dbReference type="InterPro" id="IPR009057">
    <property type="entry name" value="Homeodomain-like_sf"/>
</dbReference>
<feature type="domain" description="Myb-like" evidence="9">
    <location>
        <begin position="122"/>
        <end position="173"/>
    </location>
</feature>
<evidence type="ECO:0000256" key="1">
    <source>
        <dbReference type="ARBA" id="ARBA00004123"/>
    </source>
</evidence>
<evidence type="ECO:0000256" key="4">
    <source>
        <dbReference type="ARBA" id="ARBA00023015"/>
    </source>
</evidence>
<dbReference type="PANTHER" id="PTHR31496">
    <property type="entry name" value="TRANSCRIPTION FACTOR KAN2-RELATED"/>
    <property type="match status" value="1"/>
</dbReference>
<dbReference type="GO" id="GO:0005634">
    <property type="term" value="C:nucleus"/>
    <property type="evidence" value="ECO:0007669"/>
    <property type="project" value="UniProtKB-SubCell"/>
</dbReference>